<keyword evidence="5 13" id="KW-0138">CF(0)</keyword>
<feature type="site" description="Reversibly protonated during proton transport" evidence="13">
    <location>
        <position position="111"/>
    </location>
</feature>
<keyword evidence="11 13" id="KW-0472">Membrane</keyword>
<dbReference type="PRINTS" id="PR00124">
    <property type="entry name" value="ATPASEC"/>
</dbReference>
<dbReference type="PROSITE" id="PS00605">
    <property type="entry name" value="ATPASE_C"/>
    <property type="match status" value="1"/>
</dbReference>
<reference evidence="15" key="1">
    <citation type="submission" date="2009-07" db="EMBL/GenBank/DDBJ databases">
        <authorList>
            <person name="Weinstock G."/>
            <person name="Sodergren E."/>
            <person name="Clifton S."/>
            <person name="Fulton L."/>
            <person name="Fulton B."/>
            <person name="Courtney L."/>
            <person name="Fronick C."/>
            <person name="Harrison M."/>
            <person name="Strong C."/>
            <person name="Farmer C."/>
            <person name="Delahaunty K."/>
            <person name="Markovic C."/>
            <person name="Hall O."/>
            <person name="Minx P."/>
            <person name="Tomlinson C."/>
            <person name="Mitreva M."/>
            <person name="Nelson J."/>
            <person name="Hou S."/>
            <person name="Wollam A."/>
            <person name="Pepin K.H."/>
            <person name="Johnson M."/>
            <person name="Bhonagiri V."/>
            <person name="Nash W.E."/>
            <person name="Warren W."/>
            <person name="Chinwalla A."/>
            <person name="Mardis E.R."/>
            <person name="Wilson R.K."/>
        </authorList>
    </citation>
    <scope>NUCLEOTIDE SEQUENCE [LARGE SCALE GENOMIC DNA]</scope>
    <source>
        <strain evidence="15">DSM 14469</strain>
    </source>
</reference>
<evidence type="ECO:0000256" key="9">
    <source>
        <dbReference type="ARBA" id="ARBA00023065"/>
    </source>
</evidence>
<proteinExistence type="inferred from homology"/>
<dbReference type="GO" id="GO:0033177">
    <property type="term" value="C:proton-transporting two-sector ATPase complex, proton-transporting domain"/>
    <property type="evidence" value="ECO:0007669"/>
    <property type="project" value="InterPro"/>
</dbReference>
<dbReference type="Gene3D" id="1.20.20.10">
    <property type="entry name" value="F1F0 ATP synthase subunit C"/>
    <property type="match status" value="1"/>
</dbReference>
<evidence type="ECO:0000256" key="12">
    <source>
        <dbReference type="ARBA" id="ARBA00023310"/>
    </source>
</evidence>
<accession>C6LDT6</accession>
<keyword evidence="7 13" id="KW-0375">Hydrogen ion transport</keyword>
<evidence type="ECO:0000256" key="11">
    <source>
        <dbReference type="ARBA" id="ARBA00023136"/>
    </source>
</evidence>
<dbReference type="InterPro" id="IPR000454">
    <property type="entry name" value="ATP_synth_F0_csu"/>
</dbReference>
<keyword evidence="6 13" id="KW-0812">Transmembrane</keyword>
<feature type="domain" description="V-ATPase proteolipid subunit C-like" evidence="14">
    <location>
        <begin position="61"/>
        <end position="124"/>
    </location>
</feature>
<dbReference type="GO" id="GO:0045259">
    <property type="term" value="C:proton-transporting ATP synthase complex"/>
    <property type="evidence" value="ECO:0007669"/>
    <property type="project" value="UniProtKB-KW"/>
</dbReference>
<dbReference type="HAMAP" id="MF_01396">
    <property type="entry name" value="ATP_synth_c_bact"/>
    <property type="match status" value="1"/>
</dbReference>
<evidence type="ECO:0000256" key="7">
    <source>
        <dbReference type="ARBA" id="ARBA00022781"/>
    </source>
</evidence>
<comment type="similarity">
    <text evidence="2 13">Belongs to the ATPase C chain family.</text>
</comment>
<name>C6LDT6_9FIRM</name>
<dbReference type="AlphaFoldDB" id="C6LDT6"/>
<evidence type="ECO:0000256" key="6">
    <source>
        <dbReference type="ARBA" id="ARBA00022692"/>
    </source>
</evidence>
<gene>
    <name evidence="13" type="primary">atpE</name>
    <name evidence="15" type="ORF">BRYFOR_06785</name>
</gene>
<dbReference type="Pfam" id="PF00137">
    <property type="entry name" value="ATP-synt_C"/>
    <property type="match status" value="1"/>
</dbReference>
<dbReference type="SUPFAM" id="SSF81333">
    <property type="entry name" value="F1F0 ATP synthase subunit C"/>
    <property type="match status" value="1"/>
</dbReference>
<evidence type="ECO:0000256" key="5">
    <source>
        <dbReference type="ARBA" id="ARBA00022547"/>
    </source>
</evidence>
<evidence type="ECO:0000256" key="10">
    <source>
        <dbReference type="ARBA" id="ARBA00023121"/>
    </source>
</evidence>
<comment type="subcellular location">
    <subcellularLocation>
        <location evidence="1 13">Cell membrane</location>
        <topology evidence="1 13">Multi-pass membrane protein</topology>
    </subcellularLocation>
</comment>
<dbReference type="InterPro" id="IPR038662">
    <property type="entry name" value="ATP_synth_F0_csu_sf"/>
</dbReference>
<evidence type="ECO:0000256" key="4">
    <source>
        <dbReference type="ARBA" id="ARBA00022475"/>
    </source>
</evidence>
<keyword evidence="4 13" id="KW-1003">Cell membrane</keyword>
<dbReference type="PANTHER" id="PTHR10031:SF0">
    <property type="entry name" value="ATPASE PROTEIN 9"/>
    <property type="match status" value="1"/>
</dbReference>
<comment type="caution">
    <text evidence="15">The sequence shown here is derived from an EMBL/GenBank/DDBJ whole genome shotgun (WGS) entry which is preliminary data.</text>
</comment>
<dbReference type="EMBL" id="ACCL02000007">
    <property type="protein sequence ID" value="EET61140.1"/>
    <property type="molecule type" value="Genomic_DNA"/>
</dbReference>
<dbReference type="InterPro" id="IPR002379">
    <property type="entry name" value="ATPase_proteolipid_c-like_dom"/>
</dbReference>
<dbReference type="PANTHER" id="PTHR10031">
    <property type="entry name" value="ATP SYNTHASE LIPID-BINDING PROTEIN, MITOCHONDRIAL"/>
    <property type="match status" value="1"/>
</dbReference>
<sequence length="128" mass="13385">MKEETKMKNVMKKIPAILMMAMILFTLSAPVYAEETTTVAAQTAETEQITDTEDATGDKALGAAIAVGLAAAAGAVGMGIAIAKSSEGIARQPEAEGKIRTNLMLGLVFIETAIIYALIVAILIIFVL</sequence>
<organism evidence="15 16">
    <name type="scientific">Marvinbryantia formatexigens DSM 14469</name>
    <dbReference type="NCBI Taxonomy" id="478749"/>
    <lineage>
        <taxon>Bacteria</taxon>
        <taxon>Bacillati</taxon>
        <taxon>Bacillota</taxon>
        <taxon>Clostridia</taxon>
        <taxon>Lachnospirales</taxon>
        <taxon>Lachnospiraceae</taxon>
        <taxon>Marvinbryantia</taxon>
    </lineage>
</organism>
<evidence type="ECO:0000313" key="16">
    <source>
        <dbReference type="Proteomes" id="UP000005561"/>
    </source>
</evidence>
<keyword evidence="8 13" id="KW-1133">Transmembrane helix</keyword>
<dbReference type="InterPro" id="IPR035921">
    <property type="entry name" value="F/V-ATP_Csub_sf"/>
</dbReference>
<comment type="function">
    <text evidence="13">F(1)F(0) ATP synthase produces ATP from ADP in the presence of a proton or sodium gradient. F-type ATPases consist of two structural domains, F(1) containing the extramembraneous catalytic core and F(0) containing the membrane proton channel, linked together by a central stalk and a peripheral stalk. During catalysis, ATP synthesis in the catalytic domain of F(1) is coupled via a rotary mechanism of the central stalk subunits to proton translocation.</text>
</comment>
<evidence type="ECO:0000256" key="8">
    <source>
        <dbReference type="ARBA" id="ARBA00022989"/>
    </source>
</evidence>
<comment type="function">
    <text evidence="13">Key component of the F(0) channel; it plays a direct role in translocation across the membrane. A homomeric c-ring of between 10-14 subunits forms the central stalk rotor element with the F(1) delta and epsilon subunits.</text>
</comment>
<keyword evidence="3 13" id="KW-0813">Transport</keyword>
<dbReference type="GO" id="GO:0046933">
    <property type="term" value="F:proton-transporting ATP synthase activity, rotational mechanism"/>
    <property type="evidence" value="ECO:0007669"/>
    <property type="project" value="UniProtKB-UniRule"/>
</dbReference>
<keyword evidence="12 13" id="KW-0066">ATP synthesis</keyword>
<dbReference type="CDD" id="cd18121">
    <property type="entry name" value="ATP-synt_Fo_c"/>
    <property type="match status" value="1"/>
</dbReference>
<dbReference type="Proteomes" id="UP000005561">
    <property type="component" value="Unassembled WGS sequence"/>
</dbReference>
<evidence type="ECO:0000256" key="1">
    <source>
        <dbReference type="ARBA" id="ARBA00004651"/>
    </source>
</evidence>
<evidence type="ECO:0000313" key="15">
    <source>
        <dbReference type="EMBL" id="EET61140.1"/>
    </source>
</evidence>
<dbReference type="FunFam" id="1.20.20.10:FF:000002">
    <property type="entry name" value="ATP synthase subunit c"/>
    <property type="match status" value="1"/>
</dbReference>
<dbReference type="InterPro" id="IPR020537">
    <property type="entry name" value="ATP_synth_F0_csu_DDCD_BS"/>
</dbReference>
<evidence type="ECO:0000256" key="2">
    <source>
        <dbReference type="ARBA" id="ARBA00006704"/>
    </source>
</evidence>
<keyword evidence="10 13" id="KW-0446">Lipid-binding</keyword>
<keyword evidence="9 13" id="KW-0406">Ion transport</keyword>
<evidence type="ECO:0000256" key="3">
    <source>
        <dbReference type="ARBA" id="ARBA00022448"/>
    </source>
</evidence>
<protein>
    <recommendedName>
        <fullName evidence="13">ATP synthase subunit c</fullName>
    </recommendedName>
    <alternativeName>
        <fullName evidence="13">ATP synthase F(0) sector subunit c</fullName>
    </alternativeName>
    <alternativeName>
        <fullName evidence="13">F-type ATPase subunit c</fullName>
        <shortName evidence="13">F-ATPase subunit c</shortName>
    </alternativeName>
    <alternativeName>
        <fullName evidence="13">Lipid-binding protein</fullName>
    </alternativeName>
</protein>
<keyword evidence="16" id="KW-1185">Reference proteome</keyword>
<dbReference type="GO" id="GO:0008289">
    <property type="term" value="F:lipid binding"/>
    <property type="evidence" value="ECO:0007669"/>
    <property type="project" value="UniProtKB-KW"/>
</dbReference>
<evidence type="ECO:0000259" key="14">
    <source>
        <dbReference type="Pfam" id="PF00137"/>
    </source>
</evidence>
<evidence type="ECO:0000256" key="13">
    <source>
        <dbReference type="HAMAP-Rule" id="MF_01396"/>
    </source>
</evidence>
<dbReference type="eggNOG" id="COG0636">
    <property type="taxonomic scope" value="Bacteria"/>
</dbReference>
<dbReference type="STRING" id="168384.SAMN05660368_01104"/>
<dbReference type="GO" id="GO:0005886">
    <property type="term" value="C:plasma membrane"/>
    <property type="evidence" value="ECO:0007669"/>
    <property type="project" value="UniProtKB-SubCell"/>
</dbReference>